<gene>
    <name evidence="3" type="ORF">PSECIP111854_02938</name>
    <name evidence="2" type="ORF">PSECIP111951_02558</name>
</gene>
<dbReference type="Proteomes" id="UP001152467">
    <property type="component" value="Unassembled WGS sequence"/>
</dbReference>
<evidence type="ECO:0000313" key="5">
    <source>
        <dbReference type="Proteomes" id="UP001152485"/>
    </source>
</evidence>
<keyword evidence="4" id="KW-1185">Reference proteome</keyword>
<name>A0A9W4R0S6_9GAMM</name>
<keyword evidence="1" id="KW-1133">Transmembrane helix</keyword>
<feature type="transmembrane region" description="Helical" evidence="1">
    <location>
        <begin position="12"/>
        <end position="30"/>
    </location>
</feature>
<dbReference type="AlphaFoldDB" id="A0A9W4R0S6"/>
<dbReference type="RefSeq" id="WP_261593805.1">
    <property type="nucleotide sequence ID" value="NZ_CAMAPC010000012.1"/>
</dbReference>
<reference evidence="3 5" key="1">
    <citation type="submission" date="2022-07" db="EMBL/GenBank/DDBJ databases">
        <authorList>
            <person name="Criscuolo A."/>
        </authorList>
    </citation>
    <scope>NUCLEOTIDE SEQUENCE</scope>
    <source>
        <strain evidence="5">CIP 111951</strain>
        <strain evidence="3">CIP111854</strain>
        <strain evidence="2">CIP111951</strain>
    </source>
</reference>
<protein>
    <submittedName>
        <fullName evidence="3">Uncharacterized protein</fullName>
    </submittedName>
</protein>
<comment type="caution">
    <text evidence="3">The sequence shown here is derived from an EMBL/GenBank/DDBJ whole genome shotgun (WGS) entry which is preliminary data.</text>
</comment>
<evidence type="ECO:0000313" key="4">
    <source>
        <dbReference type="Proteomes" id="UP001152467"/>
    </source>
</evidence>
<keyword evidence="1" id="KW-0472">Membrane</keyword>
<evidence type="ECO:0000256" key="1">
    <source>
        <dbReference type="SAM" id="Phobius"/>
    </source>
</evidence>
<feature type="transmembrane region" description="Helical" evidence="1">
    <location>
        <begin position="36"/>
        <end position="61"/>
    </location>
</feature>
<dbReference type="EMBL" id="CAMAPD010000012">
    <property type="protein sequence ID" value="CAH9061774.1"/>
    <property type="molecule type" value="Genomic_DNA"/>
</dbReference>
<accession>A0A9W4R0S6</accession>
<keyword evidence="1" id="KW-0812">Transmembrane</keyword>
<evidence type="ECO:0000313" key="3">
    <source>
        <dbReference type="EMBL" id="CAH9062066.1"/>
    </source>
</evidence>
<organism evidence="3 4">
    <name type="scientific">Pseudoalteromonas holothuriae</name>
    <dbReference type="NCBI Taxonomy" id="2963714"/>
    <lineage>
        <taxon>Bacteria</taxon>
        <taxon>Pseudomonadati</taxon>
        <taxon>Pseudomonadota</taxon>
        <taxon>Gammaproteobacteria</taxon>
        <taxon>Alteromonadales</taxon>
        <taxon>Pseudoalteromonadaceae</taxon>
        <taxon>Pseudoalteromonas</taxon>
    </lineage>
</organism>
<sequence length="78" mass="8494">MSESKVKEGGSNFAGLMSAAFASGFATSSLDGFEVNYSFFIGSLDVVSISISFIVFSILFYPFNKFFGWLYCASPNNK</sequence>
<evidence type="ECO:0000313" key="2">
    <source>
        <dbReference type="EMBL" id="CAH9061774.1"/>
    </source>
</evidence>
<proteinExistence type="predicted"/>
<dbReference type="Proteomes" id="UP001152485">
    <property type="component" value="Unassembled WGS sequence"/>
</dbReference>
<dbReference type="EMBL" id="CAMAPC010000012">
    <property type="protein sequence ID" value="CAH9062066.1"/>
    <property type="molecule type" value="Genomic_DNA"/>
</dbReference>